<dbReference type="KEGG" id="ago:AGOS_AFR374C"/>
<sequence>MVEGEHEAGRVPGAGGDAALHAQGETVEQEAGEALSAGGVGGQRVNLTETVGGTATRRYLNEHVTEVLLQGMRRIAVEKPADPLRALGEFLLAESERRRSK</sequence>
<evidence type="ECO:0000256" key="1">
    <source>
        <dbReference type="ARBA" id="ARBA00004123"/>
    </source>
</evidence>
<accession>Q753E2</accession>
<name>Q753E2_EREGS</name>
<dbReference type="AlphaFoldDB" id="Q753E2"/>
<dbReference type="RefSeq" id="NP_985921.1">
    <property type="nucleotide sequence ID" value="NM_211276.1"/>
</dbReference>
<dbReference type="InterPro" id="IPR007858">
    <property type="entry name" value="Dpy-30_motif"/>
</dbReference>
<reference evidence="5" key="2">
    <citation type="journal article" date="2013" name="G3 (Bethesda)">
        <title>Genomes of Ashbya fungi isolated from insects reveal four mating-type loci, numerous translocations, lack of transposons, and distinct gene duplications.</title>
        <authorList>
            <person name="Dietrich F.S."/>
            <person name="Voegeli S."/>
            <person name="Kuo S."/>
            <person name="Philippsen P."/>
        </authorList>
    </citation>
    <scope>GENOME REANNOTATION</scope>
    <source>
        <strain evidence="5">ATCC 10895 / CBS 109.51 / FGSC 9923 / NRRL Y-1056</strain>
    </source>
</reference>
<keyword evidence="3" id="KW-0539">Nucleus</keyword>
<keyword evidence="5" id="KW-1185">Reference proteome</keyword>
<comment type="subcellular location">
    <subcellularLocation>
        <location evidence="1">Nucleus</location>
    </subcellularLocation>
</comment>
<evidence type="ECO:0000313" key="5">
    <source>
        <dbReference type="Proteomes" id="UP000000591"/>
    </source>
</evidence>
<dbReference type="InterPro" id="IPR049629">
    <property type="entry name" value="DPY30_SDC1_DD"/>
</dbReference>
<dbReference type="EMBL" id="AE016819">
    <property type="protein sequence ID" value="AAS53745.1"/>
    <property type="molecule type" value="Genomic_DNA"/>
</dbReference>
<gene>
    <name evidence="4" type="ORF">AGOS_AFR374C</name>
</gene>
<proteinExistence type="inferred from homology"/>
<dbReference type="OrthoDB" id="417678at2759"/>
<comment type="similarity">
    <text evidence="2">Belongs to the dpy-30 family.</text>
</comment>
<dbReference type="HOGENOM" id="CLU_2305422_0_0_1"/>
<dbReference type="Proteomes" id="UP000000591">
    <property type="component" value="Chromosome VI"/>
</dbReference>
<dbReference type="GeneID" id="4622191"/>
<dbReference type="eggNOG" id="KOG4109">
    <property type="taxonomic scope" value="Eukaryota"/>
</dbReference>
<dbReference type="Pfam" id="PF05186">
    <property type="entry name" value="Dpy-30"/>
    <property type="match status" value="1"/>
</dbReference>
<evidence type="ECO:0000256" key="2">
    <source>
        <dbReference type="ARBA" id="ARBA00010849"/>
    </source>
</evidence>
<dbReference type="STRING" id="284811.Q753E2"/>
<evidence type="ECO:0000313" key="4">
    <source>
        <dbReference type="EMBL" id="AAS53745.1"/>
    </source>
</evidence>
<dbReference type="CDD" id="cd22965">
    <property type="entry name" value="DD_DPY30_SDC1"/>
    <property type="match status" value="1"/>
</dbReference>
<dbReference type="InParanoid" id="Q753E2"/>
<dbReference type="GO" id="GO:0005634">
    <property type="term" value="C:nucleus"/>
    <property type="evidence" value="ECO:0007669"/>
    <property type="project" value="UniProtKB-SubCell"/>
</dbReference>
<reference evidence="4 5" key="1">
    <citation type="journal article" date="2004" name="Science">
        <title>The Ashbya gossypii genome as a tool for mapping the ancient Saccharomyces cerevisiae genome.</title>
        <authorList>
            <person name="Dietrich F.S."/>
            <person name="Voegeli S."/>
            <person name="Brachat S."/>
            <person name="Lerch A."/>
            <person name="Gates K."/>
            <person name="Steiner S."/>
            <person name="Mohr C."/>
            <person name="Pohlmann R."/>
            <person name="Luedi P."/>
            <person name="Choi S."/>
            <person name="Wing R.A."/>
            <person name="Flavier A."/>
            <person name="Gaffney T.D."/>
            <person name="Philippsen P."/>
        </authorList>
    </citation>
    <scope>NUCLEOTIDE SEQUENCE [LARGE SCALE GENOMIC DNA]</scope>
    <source>
        <strain evidence="5">ATCC 10895 / CBS 109.51 / FGSC 9923 / NRRL Y-1056</strain>
    </source>
</reference>
<protein>
    <submittedName>
        <fullName evidence="4">AFR374Cp</fullName>
    </submittedName>
</protein>
<evidence type="ECO:0000256" key="3">
    <source>
        <dbReference type="ARBA" id="ARBA00023242"/>
    </source>
</evidence>
<organism evidence="4 5">
    <name type="scientific">Eremothecium gossypii (strain ATCC 10895 / CBS 109.51 / FGSC 9923 / NRRL Y-1056)</name>
    <name type="common">Yeast</name>
    <name type="synonym">Ashbya gossypii</name>
    <dbReference type="NCBI Taxonomy" id="284811"/>
    <lineage>
        <taxon>Eukaryota</taxon>
        <taxon>Fungi</taxon>
        <taxon>Dikarya</taxon>
        <taxon>Ascomycota</taxon>
        <taxon>Saccharomycotina</taxon>
        <taxon>Saccharomycetes</taxon>
        <taxon>Saccharomycetales</taxon>
        <taxon>Saccharomycetaceae</taxon>
        <taxon>Eremothecium</taxon>
    </lineage>
</organism>
<dbReference type="Gene3D" id="1.20.890.10">
    <property type="entry name" value="cAMP-dependent protein kinase regulatory subunit, dimerization-anchoring domain"/>
    <property type="match status" value="1"/>
</dbReference>